<organism evidence="2 3">
    <name type="scientific">Phialemonium thermophilum</name>
    <dbReference type="NCBI Taxonomy" id="223376"/>
    <lineage>
        <taxon>Eukaryota</taxon>
        <taxon>Fungi</taxon>
        <taxon>Dikarya</taxon>
        <taxon>Ascomycota</taxon>
        <taxon>Pezizomycotina</taxon>
        <taxon>Sordariomycetes</taxon>
        <taxon>Sordariomycetidae</taxon>
        <taxon>Cephalothecales</taxon>
        <taxon>Cephalothecaceae</taxon>
        <taxon>Phialemonium</taxon>
    </lineage>
</organism>
<accession>A0ABR3Y8I9</accession>
<dbReference type="Proteomes" id="UP001586593">
    <property type="component" value="Unassembled WGS sequence"/>
</dbReference>
<evidence type="ECO:0000313" key="2">
    <source>
        <dbReference type="EMBL" id="KAL1884167.1"/>
    </source>
</evidence>
<feature type="compositionally biased region" description="Polar residues" evidence="1">
    <location>
        <begin position="44"/>
        <end position="54"/>
    </location>
</feature>
<keyword evidence="3" id="KW-1185">Reference proteome</keyword>
<evidence type="ECO:0000256" key="1">
    <source>
        <dbReference type="SAM" id="MobiDB-lite"/>
    </source>
</evidence>
<feature type="region of interest" description="Disordered" evidence="1">
    <location>
        <begin position="44"/>
        <end position="66"/>
    </location>
</feature>
<reference evidence="2 3" key="1">
    <citation type="journal article" date="2024" name="Commun. Biol.">
        <title>Comparative genomic analysis of thermophilic fungi reveals convergent evolutionary adaptations and gene losses.</title>
        <authorList>
            <person name="Steindorff A.S."/>
            <person name="Aguilar-Pontes M.V."/>
            <person name="Robinson A.J."/>
            <person name="Andreopoulos B."/>
            <person name="LaButti K."/>
            <person name="Kuo A."/>
            <person name="Mondo S."/>
            <person name="Riley R."/>
            <person name="Otillar R."/>
            <person name="Haridas S."/>
            <person name="Lipzen A."/>
            <person name="Grimwood J."/>
            <person name="Schmutz J."/>
            <person name="Clum A."/>
            <person name="Reid I.D."/>
            <person name="Moisan M.C."/>
            <person name="Butler G."/>
            <person name="Nguyen T.T.M."/>
            <person name="Dewar K."/>
            <person name="Conant G."/>
            <person name="Drula E."/>
            <person name="Henrissat B."/>
            <person name="Hansel C."/>
            <person name="Singer S."/>
            <person name="Hutchinson M.I."/>
            <person name="de Vries R.P."/>
            <person name="Natvig D.O."/>
            <person name="Powell A.J."/>
            <person name="Tsang A."/>
            <person name="Grigoriev I.V."/>
        </authorList>
    </citation>
    <scope>NUCLEOTIDE SEQUENCE [LARGE SCALE GENOMIC DNA]</scope>
    <source>
        <strain evidence="2 3">ATCC 24622</strain>
    </source>
</reference>
<protein>
    <submittedName>
        <fullName evidence="2">Uncharacterized protein</fullName>
    </submittedName>
</protein>
<proteinExistence type="predicted"/>
<evidence type="ECO:0000313" key="3">
    <source>
        <dbReference type="Proteomes" id="UP001586593"/>
    </source>
</evidence>
<dbReference type="EMBL" id="JAZHXJ010000004">
    <property type="protein sequence ID" value="KAL1884167.1"/>
    <property type="molecule type" value="Genomic_DNA"/>
</dbReference>
<gene>
    <name evidence="2" type="ORF">VTK73DRAFT_6836</name>
</gene>
<dbReference type="InterPro" id="IPR002523">
    <property type="entry name" value="MgTranspt_CorA/ZnTranspt_ZntB"/>
</dbReference>
<sequence>MTTATTGLGVKTERNFSTDAAHSPFPRTAAVNLTYSRAVTVPSDASSTVSNGINMRSRAPTGDLGDPLRLFSANGTREPAPASMFELEHEPGSIDDLEFLPLTSPAPDHPTRTNSEDVILSVQDPLPHEFFTESDLVEHLRRLDDSNTAAAIALDDLWDRRAEMAPEDVIPSLKVLEDDTSGSRYTNATYEVYDVLRDGSAVRQYGYKAKDNDDGVEAATAWDTIKEVNPQLRAVGRITILQEPSPLMLGATHMTMAKHFDMDELLMHLVTTDGNKGKTKAYVNRAFETSELRRRTFFFVFKYYTVVEEGLVPAPWQQYDQRPPAHRSADHIDIAECGSVLALSLQGPHLKVVEGRNRRTRRNGLKGYVYDPFAPWHLLSIQSYPDNEHTLRSEDDDGKRFINGPYAFLDALAAEYRDAVKRYTRLNELITKLITPPSEFMFNVKLRDNLLFEDQYFTYTRRYFWGYNTLGVINEGIKSMKSAYMDTFTDDFWAGRHQTIWPHPRRDSAEGCAYEFKMSSLRQELERAVSDLHAVLERNGKTRSEIRSLREQLFSGSSVKESRRAIEQGDNIKILTSVSMLFLPLTFVTVFIVDEDALRGFTARFRPRDWE</sequence>
<dbReference type="Pfam" id="PF01544">
    <property type="entry name" value="CorA"/>
    <property type="match status" value="1"/>
</dbReference>
<comment type="caution">
    <text evidence="2">The sequence shown here is derived from an EMBL/GenBank/DDBJ whole genome shotgun (WGS) entry which is preliminary data.</text>
</comment>
<name>A0ABR3Y8I9_9PEZI</name>